<evidence type="ECO:0000259" key="4">
    <source>
        <dbReference type="Pfam" id="PF13426"/>
    </source>
</evidence>
<dbReference type="InterPro" id="IPR000014">
    <property type="entry name" value="PAS"/>
</dbReference>
<feature type="domain" description="PAS" evidence="4">
    <location>
        <begin position="33"/>
        <end position="128"/>
    </location>
</feature>
<name>A0A845ABN9_9SPHN</name>
<dbReference type="AlphaFoldDB" id="A0A845ABN9"/>
<dbReference type="NCBIfam" id="TIGR00229">
    <property type="entry name" value="sensory_box"/>
    <property type="match status" value="1"/>
</dbReference>
<dbReference type="Pfam" id="PF13426">
    <property type="entry name" value="PAS_9"/>
    <property type="match status" value="1"/>
</dbReference>
<organism evidence="5 6">
    <name type="scientific">Qipengyuania algicida</name>
    <dbReference type="NCBI Taxonomy" id="1836209"/>
    <lineage>
        <taxon>Bacteria</taxon>
        <taxon>Pseudomonadati</taxon>
        <taxon>Pseudomonadota</taxon>
        <taxon>Alphaproteobacteria</taxon>
        <taxon>Sphingomonadales</taxon>
        <taxon>Erythrobacteraceae</taxon>
        <taxon>Qipengyuania</taxon>
    </lineage>
</organism>
<dbReference type="PANTHER" id="PTHR47429:SF2">
    <property type="entry name" value="PROTEIN TWIN LOV 1"/>
    <property type="match status" value="1"/>
</dbReference>
<dbReference type="EMBL" id="WTYA01000001">
    <property type="protein sequence ID" value="MXP27660.1"/>
    <property type="molecule type" value="Genomic_DNA"/>
</dbReference>
<comment type="caution">
    <text evidence="5">The sequence shown here is derived from an EMBL/GenBank/DDBJ whole genome shotgun (WGS) entry which is preliminary data.</text>
</comment>
<keyword evidence="2" id="KW-0288">FMN</keyword>
<reference evidence="5 6" key="1">
    <citation type="submission" date="2019-12" db="EMBL/GenBank/DDBJ databases">
        <title>Genomic-based taxomic classification of the family Erythrobacteraceae.</title>
        <authorList>
            <person name="Xu L."/>
        </authorList>
    </citation>
    <scope>NUCLEOTIDE SEQUENCE [LARGE SCALE GENOMIC DNA]</scope>
    <source>
        <strain evidence="5 6">KEMB 9005-328</strain>
    </source>
</reference>
<keyword evidence="6" id="KW-1185">Reference proteome</keyword>
<evidence type="ECO:0000256" key="1">
    <source>
        <dbReference type="ARBA" id="ARBA00022630"/>
    </source>
</evidence>
<dbReference type="RefSeq" id="WP_160751930.1">
    <property type="nucleotide sequence ID" value="NZ_WTYA01000001.1"/>
</dbReference>
<dbReference type="Gene3D" id="3.30.450.20">
    <property type="entry name" value="PAS domain"/>
    <property type="match status" value="1"/>
</dbReference>
<gene>
    <name evidence="5" type="ORF">GRI58_02340</name>
</gene>
<dbReference type="Proteomes" id="UP000439780">
    <property type="component" value="Unassembled WGS sequence"/>
</dbReference>
<protein>
    <submittedName>
        <fullName evidence="5">PAS domain-containing protein</fullName>
    </submittedName>
</protein>
<proteinExistence type="predicted"/>
<accession>A0A845ABN9</accession>
<evidence type="ECO:0000256" key="2">
    <source>
        <dbReference type="ARBA" id="ARBA00022643"/>
    </source>
</evidence>
<evidence type="ECO:0000256" key="3">
    <source>
        <dbReference type="ARBA" id="ARBA00022991"/>
    </source>
</evidence>
<keyword evidence="3" id="KW-0157">Chromophore</keyword>
<dbReference type="InterPro" id="IPR035965">
    <property type="entry name" value="PAS-like_dom_sf"/>
</dbReference>
<dbReference type="CDD" id="cd00130">
    <property type="entry name" value="PAS"/>
    <property type="match status" value="1"/>
</dbReference>
<keyword evidence="1" id="KW-0285">Flavoprotein</keyword>
<sequence length="188" mass="21075">MDPTYCDPSLTDGLQAMLQNSRIALSIADGQQDDFPLVGVNEAFCTLTGYRPETVLNRNCRFLQPEGGAGPVRERMRQFLKDPKQEQEKFVIPNETADGRRFLNLVYMAKLFRDNQLCYILGSQFDATRGKTPALSLYEDALKEDIRRYNLLADDTGWVMLGSFDALANSHALIASSKLDRAEPEASS</sequence>
<dbReference type="SUPFAM" id="SSF55785">
    <property type="entry name" value="PYP-like sensor domain (PAS domain)"/>
    <property type="match status" value="1"/>
</dbReference>
<dbReference type="PANTHER" id="PTHR47429">
    <property type="entry name" value="PROTEIN TWIN LOV 1"/>
    <property type="match status" value="1"/>
</dbReference>
<evidence type="ECO:0000313" key="6">
    <source>
        <dbReference type="Proteomes" id="UP000439780"/>
    </source>
</evidence>
<dbReference type="OrthoDB" id="7991996at2"/>
<evidence type="ECO:0000313" key="5">
    <source>
        <dbReference type="EMBL" id="MXP27660.1"/>
    </source>
</evidence>